<gene>
    <name evidence="2" type="ORF">CPM_0138</name>
    <name evidence="1" type="ORF">CSP5_0167</name>
</gene>
<dbReference type="Proteomes" id="UP000195607">
    <property type="component" value="Chromosome I"/>
</dbReference>
<sequence>MTDEMEEIERFAKSTLGGMPEVIKLLGHHNVELAKEQFRENNEMYLGRKYVQKKTLALMAMSVSLSNGQESSAMIHFKLAQNFGAEMLEILDSIKVAKMVVMASTMSVMTAILPVVQKRNVKASDDVEIKKILAKIQSESHMESLPEDLVSLASISFGLLDEHLKEKSELLSPFIMSQKDVFLIAFADAVSIRYPECAKVYLSQFFIKGGTEKEMEDALFLTRFITGNRTLTSATGILKW</sequence>
<evidence type="ECO:0000313" key="1">
    <source>
        <dbReference type="EMBL" id="SIM33693.1"/>
    </source>
</evidence>
<evidence type="ECO:0000313" key="4">
    <source>
        <dbReference type="Proteomes" id="UP000195607"/>
    </source>
</evidence>
<dbReference type="GeneID" id="41587476"/>
<evidence type="ECO:0000313" key="2">
    <source>
        <dbReference type="EMBL" id="SJK84033.1"/>
    </source>
</evidence>
<evidence type="ECO:0000313" key="3">
    <source>
        <dbReference type="Proteomes" id="UP000187822"/>
    </source>
</evidence>
<dbReference type="EMBL" id="LT719092">
    <property type="protein sequence ID" value="SJK84033.1"/>
    <property type="molecule type" value="Genomic_DNA"/>
</dbReference>
<keyword evidence="3" id="KW-1185">Reference proteome</keyword>
<dbReference type="OrthoDB" id="372060at2157"/>
<reference evidence="1 4" key="1">
    <citation type="submission" date="2016-04" db="EMBL/GenBank/DDBJ databases">
        <authorList>
            <person name="Evans L.H."/>
            <person name="Alamgir A."/>
            <person name="Owens N."/>
            <person name="Weber N.D."/>
            <person name="Virtaneva K."/>
            <person name="Barbian K."/>
            <person name="Babar A."/>
            <person name="Rosenke K."/>
        </authorList>
    </citation>
    <scope>NUCLEOTIDE SEQUENCE [LARGE SCALE GENOMIC DNA]</scope>
    <source>
        <strain evidence="1">S5</strain>
        <strain evidence="4">S5(T) (JCM 30642 \VKM B-2941)</strain>
    </source>
</reference>
<dbReference type="KEGG" id="cdiv:CPM_0138"/>
<name>A0A1N5SCE7_9ARCH</name>
<dbReference type="STRING" id="1673428.CPM_0138"/>
<proteinExistence type="predicted"/>
<organism evidence="1 4">
    <name type="scientific">Cuniculiplasma divulgatum</name>
    <dbReference type="NCBI Taxonomy" id="1673428"/>
    <lineage>
        <taxon>Archaea</taxon>
        <taxon>Methanobacteriati</taxon>
        <taxon>Thermoplasmatota</taxon>
        <taxon>Thermoplasmata</taxon>
        <taxon>Thermoplasmatales</taxon>
        <taxon>Cuniculiplasmataceae</taxon>
        <taxon>Cuniculiplasma</taxon>
    </lineage>
</organism>
<dbReference type="RefSeq" id="WP_145983896.1">
    <property type="nucleotide sequence ID" value="NZ_LT671858.1"/>
</dbReference>
<dbReference type="AlphaFoldDB" id="A0A1N5SCE7"/>
<protein>
    <submittedName>
        <fullName evidence="1">Gamma-carboxymuconolactone decarboxylase subunit homolog</fullName>
    </submittedName>
</protein>
<dbReference type="EMBL" id="LT671858">
    <property type="protein sequence ID" value="SIM33693.1"/>
    <property type="molecule type" value="Genomic_DNA"/>
</dbReference>
<reference evidence="2" key="2">
    <citation type="submission" date="2016-06" db="EMBL/GenBank/DDBJ databases">
        <authorList>
            <person name="Olsen C.W."/>
            <person name="Carey S."/>
            <person name="Hinshaw L."/>
            <person name="Karasin A.I."/>
        </authorList>
    </citation>
    <scope>NUCLEOTIDE SEQUENCE [LARGE SCALE GENOMIC DNA]</scope>
    <source>
        <strain evidence="2">PM4</strain>
    </source>
</reference>
<reference evidence="3" key="3">
    <citation type="submission" date="2016-06" db="EMBL/GenBank/DDBJ databases">
        <authorList>
            <person name="Toshchakov V.S."/>
        </authorList>
    </citation>
    <scope>NUCLEOTIDE SEQUENCE [LARGE SCALE GENOMIC DNA]</scope>
    <source>
        <strain>PM4 (JCM 30641</strain>
        <strain evidence="3">\VKM B-2940)</strain>
    </source>
</reference>
<dbReference type="Proteomes" id="UP000187822">
    <property type="component" value="Chromosome I"/>
</dbReference>
<accession>A0A1N5SCE7</accession>
<dbReference type="Gene3D" id="1.20.1290.10">
    <property type="entry name" value="AhpD-like"/>
    <property type="match status" value="2"/>
</dbReference>
<dbReference type="SUPFAM" id="SSF69118">
    <property type="entry name" value="AhpD-like"/>
    <property type="match status" value="1"/>
</dbReference>
<dbReference type="InterPro" id="IPR029032">
    <property type="entry name" value="AhpD-like"/>
</dbReference>